<name>A0A178WBE2_ARATH</name>
<organism evidence="1 2">
    <name type="scientific">Arabidopsis thaliana</name>
    <name type="common">Mouse-ear cress</name>
    <dbReference type="NCBI Taxonomy" id="3702"/>
    <lineage>
        <taxon>Eukaryota</taxon>
        <taxon>Viridiplantae</taxon>
        <taxon>Streptophyta</taxon>
        <taxon>Embryophyta</taxon>
        <taxon>Tracheophyta</taxon>
        <taxon>Spermatophyta</taxon>
        <taxon>Magnoliopsida</taxon>
        <taxon>eudicotyledons</taxon>
        <taxon>Gunneridae</taxon>
        <taxon>Pentapetalae</taxon>
        <taxon>rosids</taxon>
        <taxon>malvids</taxon>
        <taxon>Brassicales</taxon>
        <taxon>Brassicaceae</taxon>
        <taxon>Camelineae</taxon>
        <taxon>Arabidopsis</taxon>
    </lineage>
</organism>
<dbReference type="AlphaFoldDB" id="A0A178WBE2"/>
<sequence>MGGRCELQCSVFSNAINLLSWVLPFYAHNTRQCSWVLPFYAHNTRQCSKYLELIGPYGP</sequence>
<accession>A0A178WBE2</accession>
<protein>
    <submittedName>
        <fullName evidence="1">Uncharacterized protein</fullName>
    </submittedName>
</protein>
<dbReference type="Proteomes" id="UP000078284">
    <property type="component" value="Chromosome 1"/>
</dbReference>
<gene>
    <name evidence="1" type="ordered locus">AXX17_At1g00250</name>
</gene>
<proteinExistence type="predicted"/>
<reference evidence="2" key="1">
    <citation type="journal article" date="2016" name="Proc. Natl. Acad. Sci. U.S.A.">
        <title>Chromosome-level assembly of Arabidopsis thaliana Ler reveals the extent of translocation and inversion polymorphisms.</title>
        <authorList>
            <person name="Zapata L."/>
            <person name="Ding J."/>
            <person name="Willing E.M."/>
            <person name="Hartwig B."/>
            <person name="Bezdan D."/>
            <person name="Jiao W.B."/>
            <person name="Patel V."/>
            <person name="Velikkakam James G."/>
            <person name="Koornneef M."/>
            <person name="Ossowski S."/>
            <person name="Schneeberger K."/>
        </authorList>
    </citation>
    <scope>NUCLEOTIDE SEQUENCE [LARGE SCALE GENOMIC DNA]</scope>
    <source>
        <strain evidence="2">cv. Landsberg erecta</strain>
    </source>
</reference>
<dbReference type="EMBL" id="LUHQ01000001">
    <property type="protein sequence ID" value="OAP14815.1"/>
    <property type="molecule type" value="Genomic_DNA"/>
</dbReference>
<evidence type="ECO:0000313" key="1">
    <source>
        <dbReference type="EMBL" id="OAP14815.1"/>
    </source>
</evidence>
<comment type="caution">
    <text evidence="1">The sequence shown here is derived from an EMBL/GenBank/DDBJ whole genome shotgun (WGS) entry which is preliminary data.</text>
</comment>
<evidence type="ECO:0000313" key="2">
    <source>
        <dbReference type="Proteomes" id="UP000078284"/>
    </source>
</evidence>